<dbReference type="Proteomes" id="UP000215914">
    <property type="component" value="Chromosome 12"/>
</dbReference>
<organism evidence="1 2">
    <name type="scientific">Helianthus annuus</name>
    <name type="common">Common sunflower</name>
    <dbReference type="NCBI Taxonomy" id="4232"/>
    <lineage>
        <taxon>Eukaryota</taxon>
        <taxon>Viridiplantae</taxon>
        <taxon>Streptophyta</taxon>
        <taxon>Embryophyta</taxon>
        <taxon>Tracheophyta</taxon>
        <taxon>Spermatophyta</taxon>
        <taxon>Magnoliopsida</taxon>
        <taxon>eudicotyledons</taxon>
        <taxon>Gunneridae</taxon>
        <taxon>Pentapetalae</taxon>
        <taxon>asterids</taxon>
        <taxon>campanulids</taxon>
        <taxon>Asterales</taxon>
        <taxon>Asteraceae</taxon>
        <taxon>Asteroideae</taxon>
        <taxon>Heliantheae alliance</taxon>
        <taxon>Heliantheae</taxon>
        <taxon>Helianthus</taxon>
    </lineage>
</organism>
<evidence type="ECO:0000313" key="1">
    <source>
        <dbReference type="EMBL" id="OTG05183.1"/>
    </source>
</evidence>
<keyword evidence="2" id="KW-1185">Reference proteome</keyword>
<dbReference type="EMBL" id="CM007901">
    <property type="protein sequence ID" value="OTG05183.1"/>
    <property type="molecule type" value="Genomic_DNA"/>
</dbReference>
<dbReference type="AlphaFoldDB" id="A0A251T2X6"/>
<evidence type="ECO:0000313" key="2">
    <source>
        <dbReference type="Proteomes" id="UP000215914"/>
    </source>
</evidence>
<sequence length="51" mass="5949">MHRPLISKLQNIKPNSLSSKNLHQTFLIYTQINEDVQLYPQSPAKNRLRSS</sequence>
<reference evidence="2" key="1">
    <citation type="journal article" date="2017" name="Nature">
        <title>The sunflower genome provides insights into oil metabolism, flowering and Asterid evolution.</title>
        <authorList>
            <person name="Badouin H."/>
            <person name="Gouzy J."/>
            <person name="Grassa C.J."/>
            <person name="Murat F."/>
            <person name="Staton S.E."/>
            <person name="Cottret L."/>
            <person name="Lelandais-Briere C."/>
            <person name="Owens G.L."/>
            <person name="Carrere S."/>
            <person name="Mayjonade B."/>
            <person name="Legrand L."/>
            <person name="Gill N."/>
            <person name="Kane N.C."/>
            <person name="Bowers J.E."/>
            <person name="Hubner S."/>
            <person name="Bellec A."/>
            <person name="Berard A."/>
            <person name="Berges H."/>
            <person name="Blanchet N."/>
            <person name="Boniface M.C."/>
            <person name="Brunel D."/>
            <person name="Catrice O."/>
            <person name="Chaidir N."/>
            <person name="Claudel C."/>
            <person name="Donnadieu C."/>
            <person name="Faraut T."/>
            <person name="Fievet G."/>
            <person name="Helmstetter N."/>
            <person name="King M."/>
            <person name="Knapp S.J."/>
            <person name="Lai Z."/>
            <person name="Le Paslier M.C."/>
            <person name="Lippi Y."/>
            <person name="Lorenzon L."/>
            <person name="Mandel J.R."/>
            <person name="Marage G."/>
            <person name="Marchand G."/>
            <person name="Marquand E."/>
            <person name="Bret-Mestries E."/>
            <person name="Morien E."/>
            <person name="Nambeesan S."/>
            <person name="Nguyen T."/>
            <person name="Pegot-Espagnet P."/>
            <person name="Pouilly N."/>
            <person name="Raftis F."/>
            <person name="Sallet E."/>
            <person name="Schiex T."/>
            <person name="Thomas J."/>
            <person name="Vandecasteele C."/>
            <person name="Vares D."/>
            <person name="Vear F."/>
            <person name="Vautrin S."/>
            <person name="Crespi M."/>
            <person name="Mangin B."/>
            <person name="Burke J.M."/>
            <person name="Salse J."/>
            <person name="Munos S."/>
            <person name="Vincourt P."/>
            <person name="Rieseberg L.H."/>
            <person name="Langlade N.B."/>
        </authorList>
    </citation>
    <scope>NUCLEOTIDE SEQUENCE [LARGE SCALE GENOMIC DNA]</scope>
    <source>
        <strain evidence="2">cv. SF193</strain>
    </source>
</reference>
<protein>
    <submittedName>
        <fullName evidence="1">Uncharacterized protein</fullName>
    </submittedName>
</protein>
<dbReference type="InParanoid" id="A0A251T2X6"/>
<accession>A0A251T2X6</accession>
<gene>
    <name evidence="1" type="ORF">HannXRQ_Chr12g0370751</name>
</gene>
<proteinExistence type="predicted"/>
<name>A0A251T2X6_HELAN</name>